<feature type="region of interest" description="Disordered" evidence="1">
    <location>
        <begin position="55"/>
        <end position="82"/>
    </location>
</feature>
<dbReference type="EMBL" id="FN653021">
    <property type="protein sequence ID" value="CBY23492.1"/>
    <property type="molecule type" value="Genomic_DNA"/>
</dbReference>
<proteinExistence type="predicted"/>
<name>E4X224_OIKDI</name>
<keyword evidence="3" id="KW-1185">Reference proteome</keyword>
<sequence length="107" mass="12116">MLREVKRSKVKISILASPFLRRAFTLASLHSFKHNLNNKNVILTVRLHYGCSCTPTAQEKKNAPEKKKEEQQAKGKNVRRKSVLPVNISTVRALSTHEAHGLTKTKE</sequence>
<feature type="compositionally biased region" description="Basic and acidic residues" evidence="1">
    <location>
        <begin position="58"/>
        <end position="73"/>
    </location>
</feature>
<evidence type="ECO:0000313" key="3">
    <source>
        <dbReference type="Proteomes" id="UP000001307"/>
    </source>
</evidence>
<organism evidence="2">
    <name type="scientific">Oikopleura dioica</name>
    <name type="common">Tunicate</name>
    <dbReference type="NCBI Taxonomy" id="34765"/>
    <lineage>
        <taxon>Eukaryota</taxon>
        <taxon>Metazoa</taxon>
        <taxon>Chordata</taxon>
        <taxon>Tunicata</taxon>
        <taxon>Appendicularia</taxon>
        <taxon>Copelata</taxon>
        <taxon>Oikopleuridae</taxon>
        <taxon>Oikopleura</taxon>
    </lineage>
</organism>
<evidence type="ECO:0000256" key="1">
    <source>
        <dbReference type="SAM" id="MobiDB-lite"/>
    </source>
</evidence>
<evidence type="ECO:0000313" key="2">
    <source>
        <dbReference type="EMBL" id="CBY23492.1"/>
    </source>
</evidence>
<dbReference type="AlphaFoldDB" id="E4X224"/>
<dbReference type="Proteomes" id="UP000001307">
    <property type="component" value="Unassembled WGS sequence"/>
</dbReference>
<reference evidence="2" key="1">
    <citation type="journal article" date="2010" name="Science">
        <title>Plasticity of animal genome architecture unmasked by rapid evolution of a pelagic tunicate.</title>
        <authorList>
            <person name="Denoeud F."/>
            <person name="Henriet S."/>
            <person name="Mungpakdee S."/>
            <person name="Aury J.M."/>
            <person name="Da Silva C."/>
            <person name="Brinkmann H."/>
            <person name="Mikhaleva J."/>
            <person name="Olsen L.C."/>
            <person name="Jubin C."/>
            <person name="Canestro C."/>
            <person name="Bouquet J.M."/>
            <person name="Danks G."/>
            <person name="Poulain J."/>
            <person name="Campsteijn C."/>
            <person name="Adamski M."/>
            <person name="Cross I."/>
            <person name="Yadetie F."/>
            <person name="Muffato M."/>
            <person name="Louis A."/>
            <person name="Butcher S."/>
            <person name="Tsagkogeorga G."/>
            <person name="Konrad A."/>
            <person name="Singh S."/>
            <person name="Jensen M.F."/>
            <person name="Cong E.H."/>
            <person name="Eikeseth-Otteraa H."/>
            <person name="Noel B."/>
            <person name="Anthouard V."/>
            <person name="Porcel B.M."/>
            <person name="Kachouri-Lafond R."/>
            <person name="Nishino A."/>
            <person name="Ugolini M."/>
            <person name="Chourrout P."/>
            <person name="Nishida H."/>
            <person name="Aasland R."/>
            <person name="Huzurbazar S."/>
            <person name="Westhof E."/>
            <person name="Delsuc F."/>
            <person name="Lehrach H."/>
            <person name="Reinhardt R."/>
            <person name="Weissenbach J."/>
            <person name="Roy S.W."/>
            <person name="Artiguenave F."/>
            <person name="Postlethwait J.H."/>
            <person name="Manak J.R."/>
            <person name="Thompson E.M."/>
            <person name="Jaillon O."/>
            <person name="Du Pasquier L."/>
            <person name="Boudinot P."/>
            <person name="Liberles D.A."/>
            <person name="Volff J.N."/>
            <person name="Philippe H."/>
            <person name="Lenhard B."/>
            <person name="Roest Crollius H."/>
            <person name="Wincker P."/>
            <person name="Chourrout D."/>
        </authorList>
    </citation>
    <scope>NUCLEOTIDE SEQUENCE [LARGE SCALE GENOMIC DNA]</scope>
</reference>
<protein>
    <submittedName>
        <fullName evidence="2">Uncharacterized protein</fullName>
    </submittedName>
</protein>
<dbReference type="InParanoid" id="E4X224"/>
<accession>E4X224</accession>
<gene>
    <name evidence="2" type="ORF">GSOID_T00015934001</name>
</gene>